<dbReference type="InterPro" id="IPR000198">
    <property type="entry name" value="RhoGAP_dom"/>
</dbReference>
<dbReference type="InterPro" id="IPR008936">
    <property type="entry name" value="Rho_GTPase_activation_prot"/>
</dbReference>
<evidence type="ECO:0000313" key="3">
    <source>
        <dbReference type="Proteomes" id="UP001591681"/>
    </source>
</evidence>
<dbReference type="Pfam" id="PF00620">
    <property type="entry name" value="RhoGAP"/>
    <property type="match status" value="1"/>
</dbReference>
<dbReference type="SUPFAM" id="SSF48350">
    <property type="entry name" value="GTPase activation domain, GAP"/>
    <property type="match status" value="1"/>
</dbReference>
<accession>A0ABD1JS27</accession>
<dbReference type="Proteomes" id="UP001591681">
    <property type="component" value="Unassembled WGS sequence"/>
</dbReference>
<dbReference type="PROSITE" id="PS50238">
    <property type="entry name" value="RHOGAP"/>
    <property type="match status" value="1"/>
</dbReference>
<dbReference type="Gene3D" id="1.10.555.10">
    <property type="entry name" value="Rho GTPase activation protein"/>
    <property type="match status" value="1"/>
</dbReference>
<dbReference type="EMBL" id="JBHFQA010000012">
    <property type="protein sequence ID" value="KAL2089683.1"/>
    <property type="molecule type" value="Genomic_DNA"/>
</dbReference>
<protein>
    <recommendedName>
        <fullName evidence="1">Rho-GAP domain-containing protein</fullName>
    </recommendedName>
</protein>
<feature type="domain" description="Rho-GAP" evidence="1">
    <location>
        <begin position="1"/>
        <end position="137"/>
    </location>
</feature>
<evidence type="ECO:0000259" key="1">
    <source>
        <dbReference type="PROSITE" id="PS50238"/>
    </source>
</evidence>
<comment type="caution">
    <text evidence="2">The sequence shown here is derived from an EMBL/GenBank/DDBJ whole genome shotgun (WGS) entry which is preliminary data.</text>
</comment>
<reference evidence="2 3" key="1">
    <citation type="submission" date="2024-09" db="EMBL/GenBank/DDBJ databases">
        <title>A chromosome-level genome assembly of Gray's grenadier anchovy, Coilia grayii.</title>
        <authorList>
            <person name="Fu Z."/>
        </authorList>
    </citation>
    <scope>NUCLEOTIDE SEQUENCE [LARGE SCALE GENOMIC DNA]</scope>
    <source>
        <strain evidence="2">G4</strain>
        <tissue evidence="2">Muscle</tissue>
    </source>
</reference>
<sequence length="187" mass="19982">MADPGAVDLDQYELPALADSLRGYLQDLLSPIIPAVVYSELMYTAQETQSLEECGQQLKIILESPSMPQANHQLLVHLTRHLSRVAQAGAQGQASPRLLAQAYSEAVFKHSHFSADVNPEHHVKILEALIMTGGLTEMQAAPEARPQPDHIASAAHQAMSIASACAEESVELQGRAGVSQTALVGAV</sequence>
<gene>
    <name evidence="2" type="ORF">ACEWY4_014371</name>
</gene>
<name>A0ABD1JS27_9TELE</name>
<dbReference type="AlphaFoldDB" id="A0ABD1JS27"/>
<organism evidence="2 3">
    <name type="scientific">Coilia grayii</name>
    <name type="common">Gray's grenadier anchovy</name>
    <dbReference type="NCBI Taxonomy" id="363190"/>
    <lineage>
        <taxon>Eukaryota</taxon>
        <taxon>Metazoa</taxon>
        <taxon>Chordata</taxon>
        <taxon>Craniata</taxon>
        <taxon>Vertebrata</taxon>
        <taxon>Euteleostomi</taxon>
        <taxon>Actinopterygii</taxon>
        <taxon>Neopterygii</taxon>
        <taxon>Teleostei</taxon>
        <taxon>Clupei</taxon>
        <taxon>Clupeiformes</taxon>
        <taxon>Clupeoidei</taxon>
        <taxon>Engraulidae</taxon>
        <taxon>Coilinae</taxon>
        <taxon>Coilia</taxon>
    </lineage>
</organism>
<keyword evidence="3" id="KW-1185">Reference proteome</keyword>
<proteinExistence type="predicted"/>
<evidence type="ECO:0000313" key="2">
    <source>
        <dbReference type="EMBL" id="KAL2089683.1"/>
    </source>
</evidence>